<name>A0A9X8D5P2_9BURK</name>
<dbReference type="PANTHER" id="PTHR43084:SF1">
    <property type="entry name" value="PERSULFIDE DIOXYGENASE ETHE1, MITOCHONDRIAL"/>
    <property type="match status" value="1"/>
</dbReference>
<protein>
    <submittedName>
        <fullName evidence="3">MBL fold metallo-hydrolase</fullName>
    </submittedName>
</protein>
<accession>A0A9X8D5P2</accession>
<evidence type="ECO:0000256" key="1">
    <source>
        <dbReference type="ARBA" id="ARBA00022723"/>
    </source>
</evidence>
<organism evidence="3 4">
    <name type="scientific">Acidovorax cavernicola</name>
    <dbReference type="NCBI Taxonomy" id="1675792"/>
    <lineage>
        <taxon>Bacteria</taxon>
        <taxon>Pseudomonadati</taxon>
        <taxon>Pseudomonadota</taxon>
        <taxon>Betaproteobacteria</taxon>
        <taxon>Burkholderiales</taxon>
        <taxon>Comamonadaceae</taxon>
        <taxon>Acidovorax</taxon>
    </lineage>
</organism>
<dbReference type="GO" id="GO:0006749">
    <property type="term" value="P:glutathione metabolic process"/>
    <property type="evidence" value="ECO:0007669"/>
    <property type="project" value="InterPro"/>
</dbReference>
<dbReference type="Proteomes" id="UP000265619">
    <property type="component" value="Unassembled WGS sequence"/>
</dbReference>
<dbReference type="InterPro" id="IPR001279">
    <property type="entry name" value="Metallo-B-lactamas"/>
</dbReference>
<dbReference type="EMBL" id="QXMN01000011">
    <property type="protein sequence ID" value="RIX80895.1"/>
    <property type="molecule type" value="Genomic_DNA"/>
</dbReference>
<gene>
    <name evidence="3" type="ORF">D3H34_11820</name>
</gene>
<evidence type="ECO:0000313" key="4">
    <source>
        <dbReference type="Proteomes" id="UP000265619"/>
    </source>
</evidence>
<dbReference type="InterPro" id="IPR044528">
    <property type="entry name" value="POD-like_MBL-fold"/>
</dbReference>
<sequence length="299" mass="33254">MTTPRATTQAFFDPATGTVSYVVWDHATKRAAVIDPVLDYDFRSGHTDTVSADRLLAYVRAQALQVDWILETHAHADHLSGARHVQAQAGGRIAIGEHIRTVQATFRNLYNLERDFLPDGSQFDHLFQDGERFRIGEIEAQALRVPGHTPADMAYLVDGAVFVGDTLFMPDLGSARADFPGGDARQLYRSMRRLLALPPETVVYVCHDYPPATREPRWQSTVAQQRAHNIHVRDGIGEDEFVRMRTARDATLEVPTLILPSIQVNVRGGRLPPPDDNGVAYLRIPLNTLAGHRPRTPPG</sequence>
<dbReference type="InterPro" id="IPR036866">
    <property type="entry name" value="RibonucZ/Hydroxyglut_hydro"/>
</dbReference>
<dbReference type="GO" id="GO:0046872">
    <property type="term" value="F:metal ion binding"/>
    <property type="evidence" value="ECO:0007669"/>
    <property type="project" value="UniProtKB-KW"/>
</dbReference>
<keyword evidence="4" id="KW-1185">Reference proteome</keyword>
<dbReference type="CDD" id="cd07724">
    <property type="entry name" value="POD-like_MBL-fold"/>
    <property type="match status" value="1"/>
</dbReference>
<evidence type="ECO:0000313" key="3">
    <source>
        <dbReference type="EMBL" id="RIX80895.1"/>
    </source>
</evidence>
<reference evidence="3 4" key="1">
    <citation type="submission" date="2018-09" db="EMBL/GenBank/DDBJ databases">
        <title>Acidovorax cavernicola nov. sp. isolated from Gruta de las Maravillas (Aracena, Spain).</title>
        <authorList>
            <person name="Jurado V."/>
            <person name="Gutierrez-Patricio S."/>
            <person name="Gonzalez-Pimentel J.L."/>
            <person name="Miller A.Z."/>
            <person name="Laiz L."/>
            <person name="Saiz-Jimenez C."/>
        </authorList>
    </citation>
    <scope>NUCLEOTIDE SEQUENCE [LARGE SCALE GENOMIC DNA]</scope>
    <source>
        <strain evidence="3 4">1011MAR4D40.2</strain>
    </source>
</reference>
<dbReference type="Pfam" id="PF00753">
    <property type="entry name" value="Lactamase_B"/>
    <property type="match status" value="1"/>
</dbReference>
<keyword evidence="1" id="KW-0479">Metal-binding</keyword>
<comment type="caution">
    <text evidence="3">The sequence shown here is derived from an EMBL/GenBank/DDBJ whole genome shotgun (WGS) entry which is preliminary data.</text>
</comment>
<dbReference type="InterPro" id="IPR051682">
    <property type="entry name" value="Mito_Persulfide_Diox"/>
</dbReference>
<dbReference type="GO" id="GO:0070813">
    <property type="term" value="P:hydrogen sulfide metabolic process"/>
    <property type="evidence" value="ECO:0007669"/>
    <property type="project" value="TreeGrafter"/>
</dbReference>
<dbReference type="PANTHER" id="PTHR43084">
    <property type="entry name" value="PERSULFIDE DIOXYGENASE ETHE1"/>
    <property type="match status" value="1"/>
</dbReference>
<evidence type="ECO:0000259" key="2">
    <source>
        <dbReference type="SMART" id="SM00849"/>
    </source>
</evidence>
<dbReference type="RefSeq" id="WP_119553649.1">
    <property type="nucleotide sequence ID" value="NZ_QXMN01000011.1"/>
</dbReference>
<dbReference type="GO" id="GO:0050313">
    <property type="term" value="F:sulfur dioxygenase activity"/>
    <property type="evidence" value="ECO:0007669"/>
    <property type="project" value="InterPro"/>
</dbReference>
<feature type="domain" description="Metallo-beta-lactamase" evidence="2">
    <location>
        <begin position="17"/>
        <end position="207"/>
    </location>
</feature>
<dbReference type="Gene3D" id="3.60.15.10">
    <property type="entry name" value="Ribonuclease Z/Hydroxyacylglutathione hydrolase-like"/>
    <property type="match status" value="1"/>
</dbReference>
<dbReference type="SMART" id="SM00849">
    <property type="entry name" value="Lactamase_B"/>
    <property type="match status" value="1"/>
</dbReference>
<dbReference type="SUPFAM" id="SSF56281">
    <property type="entry name" value="Metallo-hydrolase/oxidoreductase"/>
    <property type="match status" value="1"/>
</dbReference>
<proteinExistence type="predicted"/>
<dbReference type="AlphaFoldDB" id="A0A9X8D5P2"/>
<dbReference type="OrthoDB" id="9784009at2"/>